<comment type="subcellular location">
    <subcellularLocation>
        <location evidence="1">Membrane</location>
        <topology evidence="1">Single-pass membrane protein</topology>
    </subcellularLocation>
</comment>
<dbReference type="FunCoup" id="D8S757">
    <property type="interactions" value="1849"/>
</dbReference>
<organism evidence="8">
    <name type="scientific">Selaginella moellendorffii</name>
    <name type="common">Spikemoss</name>
    <dbReference type="NCBI Taxonomy" id="88036"/>
    <lineage>
        <taxon>Eukaryota</taxon>
        <taxon>Viridiplantae</taxon>
        <taxon>Streptophyta</taxon>
        <taxon>Embryophyta</taxon>
        <taxon>Tracheophyta</taxon>
        <taxon>Lycopodiopsida</taxon>
        <taxon>Selaginellales</taxon>
        <taxon>Selaginellaceae</taxon>
        <taxon>Selaginella</taxon>
    </lineage>
</organism>
<dbReference type="STRING" id="88036.D8S757"/>
<dbReference type="Pfam" id="PF09451">
    <property type="entry name" value="ATG27"/>
    <property type="match status" value="1"/>
</dbReference>
<dbReference type="InParanoid" id="D8S757"/>
<evidence type="ECO:0008006" key="9">
    <source>
        <dbReference type="Google" id="ProtNLM"/>
    </source>
</evidence>
<dbReference type="EMBL" id="GL377605">
    <property type="protein sequence ID" value="EFJ19694.1"/>
    <property type="molecule type" value="Genomic_DNA"/>
</dbReference>
<dbReference type="KEGG" id="smo:SELMODRAFT_110390"/>
<dbReference type="HOGENOM" id="CLU_080293_0_0_1"/>
<keyword evidence="3" id="KW-0732">Signal</keyword>
<dbReference type="AlphaFoldDB" id="D8S757"/>
<dbReference type="Gramene" id="EFJ19694">
    <property type="protein sequence ID" value="EFJ19694"/>
    <property type="gene ID" value="SELMODRAFT_110390"/>
</dbReference>
<dbReference type="PANTHER" id="PTHR15071">
    <property type="entry name" value="MANNOSE-6-PHOSPHATE RECEPTOR FAMILY MEMBER"/>
    <property type="match status" value="1"/>
</dbReference>
<proteinExistence type="predicted"/>
<evidence type="ECO:0000256" key="2">
    <source>
        <dbReference type="ARBA" id="ARBA00022692"/>
    </source>
</evidence>
<feature type="transmembrane region" description="Helical" evidence="6">
    <location>
        <begin position="109"/>
        <end position="129"/>
    </location>
</feature>
<protein>
    <recommendedName>
        <fullName evidence="9">Autophagy-related protein 27</fullName>
    </recommendedName>
</protein>
<sequence>LCEHMKFNHDPPICQRCESCGGPDHCGETCSALEAVTHSDKRKPEQGLIVDMVANTSQDACSFSVSVYCKRTGQQELPTSVAGDGCHYTAVLKHPAGCPVVTRLDGGGLGWFSTLLIVLLCFLVVYMIAATIYRRKALGIVGVEAIPHMDFWRSIPSNIQVCYVIEWVH</sequence>
<reference evidence="7 8" key="1">
    <citation type="journal article" date="2011" name="Science">
        <title>The Selaginella genome identifies genetic changes associated with the evolution of vascular plants.</title>
        <authorList>
            <person name="Banks J.A."/>
            <person name="Nishiyama T."/>
            <person name="Hasebe M."/>
            <person name="Bowman J.L."/>
            <person name="Gribskov M."/>
            <person name="dePamphilis C."/>
            <person name="Albert V.A."/>
            <person name="Aono N."/>
            <person name="Aoyama T."/>
            <person name="Ambrose B.A."/>
            <person name="Ashton N.W."/>
            <person name="Axtell M.J."/>
            <person name="Barker E."/>
            <person name="Barker M.S."/>
            <person name="Bennetzen J.L."/>
            <person name="Bonawitz N.D."/>
            <person name="Chapple C."/>
            <person name="Cheng C."/>
            <person name="Correa L.G."/>
            <person name="Dacre M."/>
            <person name="DeBarry J."/>
            <person name="Dreyer I."/>
            <person name="Elias M."/>
            <person name="Engstrom E.M."/>
            <person name="Estelle M."/>
            <person name="Feng L."/>
            <person name="Finet C."/>
            <person name="Floyd S.K."/>
            <person name="Frommer W.B."/>
            <person name="Fujita T."/>
            <person name="Gramzow L."/>
            <person name="Gutensohn M."/>
            <person name="Harholt J."/>
            <person name="Hattori M."/>
            <person name="Heyl A."/>
            <person name="Hirai T."/>
            <person name="Hiwatashi Y."/>
            <person name="Ishikawa M."/>
            <person name="Iwata M."/>
            <person name="Karol K.G."/>
            <person name="Koehler B."/>
            <person name="Kolukisaoglu U."/>
            <person name="Kubo M."/>
            <person name="Kurata T."/>
            <person name="Lalonde S."/>
            <person name="Li K."/>
            <person name="Li Y."/>
            <person name="Litt A."/>
            <person name="Lyons E."/>
            <person name="Manning G."/>
            <person name="Maruyama T."/>
            <person name="Michael T.P."/>
            <person name="Mikami K."/>
            <person name="Miyazaki S."/>
            <person name="Morinaga S."/>
            <person name="Murata T."/>
            <person name="Mueller-Roeber B."/>
            <person name="Nelson D.R."/>
            <person name="Obara M."/>
            <person name="Oguri Y."/>
            <person name="Olmstead R.G."/>
            <person name="Onodera N."/>
            <person name="Petersen B.L."/>
            <person name="Pils B."/>
            <person name="Prigge M."/>
            <person name="Rensing S.A."/>
            <person name="Riano-Pachon D.M."/>
            <person name="Roberts A.W."/>
            <person name="Sato Y."/>
            <person name="Scheller H.V."/>
            <person name="Schulz B."/>
            <person name="Schulz C."/>
            <person name="Shakirov E.V."/>
            <person name="Shibagaki N."/>
            <person name="Shinohara N."/>
            <person name="Shippen D.E."/>
            <person name="Soerensen I."/>
            <person name="Sotooka R."/>
            <person name="Sugimoto N."/>
            <person name="Sugita M."/>
            <person name="Sumikawa N."/>
            <person name="Tanurdzic M."/>
            <person name="Theissen G."/>
            <person name="Ulvskov P."/>
            <person name="Wakazuki S."/>
            <person name="Weng J.K."/>
            <person name="Willats W.W."/>
            <person name="Wipf D."/>
            <person name="Wolf P.G."/>
            <person name="Yang L."/>
            <person name="Zimmer A.D."/>
            <person name="Zhu Q."/>
            <person name="Mitros T."/>
            <person name="Hellsten U."/>
            <person name="Loque D."/>
            <person name="Otillar R."/>
            <person name="Salamov A."/>
            <person name="Schmutz J."/>
            <person name="Shapiro H."/>
            <person name="Lindquist E."/>
            <person name="Lucas S."/>
            <person name="Rokhsar D."/>
            <person name="Grigoriev I.V."/>
        </authorList>
    </citation>
    <scope>NUCLEOTIDE SEQUENCE [LARGE SCALE GENOMIC DNA]</scope>
</reference>
<evidence type="ECO:0000256" key="3">
    <source>
        <dbReference type="ARBA" id="ARBA00022729"/>
    </source>
</evidence>
<evidence type="ECO:0000256" key="4">
    <source>
        <dbReference type="ARBA" id="ARBA00022989"/>
    </source>
</evidence>
<keyword evidence="5 6" id="KW-0472">Membrane</keyword>
<dbReference type="InterPro" id="IPR018939">
    <property type="entry name" value="Autophagy-rel_prot_27"/>
</dbReference>
<dbReference type="eggNOG" id="ENOG502QUYE">
    <property type="taxonomic scope" value="Eukaryota"/>
</dbReference>
<keyword evidence="8" id="KW-1185">Reference proteome</keyword>
<evidence type="ECO:0000256" key="6">
    <source>
        <dbReference type="SAM" id="Phobius"/>
    </source>
</evidence>
<name>D8S757_SELML</name>
<evidence type="ECO:0000313" key="7">
    <source>
        <dbReference type="EMBL" id="EFJ19694.1"/>
    </source>
</evidence>
<evidence type="ECO:0000256" key="5">
    <source>
        <dbReference type="ARBA" id="ARBA00023136"/>
    </source>
</evidence>
<keyword evidence="2 6" id="KW-0812">Transmembrane</keyword>
<dbReference type="Proteomes" id="UP000001514">
    <property type="component" value="Unassembled WGS sequence"/>
</dbReference>
<dbReference type="PANTHER" id="PTHR15071:SF0">
    <property type="entry name" value="MANNOSE 6-PHOSPHATE RECEPTOR-LIKE PROTEIN 1"/>
    <property type="match status" value="1"/>
</dbReference>
<dbReference type="OMA" id="WGWFGTF"/>
<accession>D8S757</accession>
<keyword evidence="4 6" id="KW-1133">Transmembrane helix</keyword>
<evidence type="ECO:0000313" key="8">
    <source>
        <dbReference type="Proteomes" id="UP000001514"/>
    </source>
</evidence>
<dbReference type="GO" id="GO:0000139">
    <property type="term" value="C:Golgi membrane"/>
    <property type="evidence" value="ECO:0007669"/>
    <property type="project" value="UniProtKB-SubCell"/>
</dbReference>
<evidence type="ECO:0000256" key="1">
    <source>
        <dbReference type="ARBA" id="ARBA00004167"/>
    </source>
</evidence>
<gene>
    <name evidence="7" type="ORF">SELMODRAFT_110390</name>
</gene>
<feature type="non-terminal residue" evidence="7">
    <location>
        <position position="1"/>
    </location>
</feature>